<dbReference type="EMBL" id="KQ988533">
    <property type="protein sequence ID" value="KZV55481.1"/>
    <property type="molecule type" value="Genomic_DNA"/>
</dbReference>
<evidence type="ECO:0008006" key="4">
    <source>
        <dbReference type="Google" id="ProtNLM"/>
    </source>
</evidence>
<sequence length="614" mass="67486">EASGLRGFLGCESLVDEKELEQFFDTALVQDGDITGAFSGKYFSVSQSQFAEIFALPTEGLVTFSDVPKHLVYKARSIFSKSGEQVEIHGKKRFLKYEYRLLNDILAKAITVKASSFDAVTTERFQMMTAIQFGLKINWSKIVFNVLKEMVDRTQKKAKGYVVQIGVLLKSIPAITIGEGISFQASKILSMKTVNTYIATNQTIDAHGQTEEQVMASEAIEKRKSKSKKKSVSTDDTPVEVIAEIAGRKRPATEGDAPIIPKKRRTVKSKASPAKASLTIVSVGQDVVPLQIFEPTPAAAAVVSPAPKRRYPKRKLILSTGSDDETLDEQESVKESAEVTDRETTVAPTDEVDVIIEQVIAEASKLGTDETQKEEQSIDETDIGEDFDKWLDESFMDFVTRNSEQVIDETRTVTEAEGSKNLVFEKDITKDVGSKQSAEELMSIDDLLLQISDDMMLPSITVAKITKIRRGDVRPRAQIRDKTYKHMQKLLKSGALFTVAFLRQFPSFSVVVLLVQAPAAAAAATGCVEVWPSEVSTPRSAVQEKSGSQPISPSSSSSSHRLRRSLAVRGFDPEVSSSRRSRVLALLVQAVRVAVDLGLSFTAFAVESILPLRV</sequence>
<dbReference type="AlphaFoldDB" id="A0A2Z7D7P3"/>
<evidence type="ECO:0000256" key="1">
    <source>
        <dbReference type="SAM" id="MobiDB-lite"/>
    </source>
</evidence>
<feature type="region of interest" description="Disordered" evidence="1">
    <location>
        <begin position="539"/>
        <end position="561"/>
    </location>
</feature>
<name>A0A2Z7D7P3_9LAMI</name>
<evidence type="ECO:0000313" key="3">
    <source>
        <dbReference type="Proteomes" id="UP000250235"/>
    </source>
</evidence>
<reference evidence="2 3" key="1">
    <citation type="journal article" date="2015" name="Proc. Natl. Acad. Sci. U.S.A.">
        <title>The resurrection genome of Boea hygrometrica: A blueprint for survival of dehydration.</title>
        <authorList>
            <person name="Xiao L."/>
            <person name="Yang G."/>
            <person name="Zhang L."/>
            <person name="Yang X."/>
            <person name="Zhao S."/>
            <person name="Ji Z."/>
            <person name="Zhou Q."/>
            <person name="Hu M."/>
            <person name="Wang Y."/>
            <person name="Chen M."/>
            <person name="Xu Y."/>
            <person name="Jin H."/>
            <person name="Xiao X."/>
            <person name="Hu G."/>
            <person name="Bao F."/>
            <person name="Hu Y."/>
            <person name="Wan P."/>
            <person name="Li L."/>
            <person name="Deng X."/>
            <person name="Kuang T."/>
            <person name="Xiang C."/>
            <person name="Zhu J.K."/>
            <person name="Oliver M.J."/>
            <person name="He Y."/>
        </authorList>
    </citation>
    <scope>NUCLEOTIDE SEQUENCE [LARGE SCALE GENOMIC DNA]</scope>
    <source>
        <strain evidence="3">cv. XS01</strain>
    </source>
</reference>
<gene>
    <name evidence="2" type="ORF">F511_29587</name>
</gene>
<keyword evidence="3" id="KW-1185">Reference proteome</keyword>
<organism evidence="2 3">
    <name type="scientific">Dorcoceras hygrometricum</name>
    <dbReference type="NCBI Taxonomy" id="472368"/>
    <lineage>
        <taxon>Eukaryota</taxon>
        <taxon>Viridiplantae</taxon>
        <taxon>Streptophyta</taxon>
        <taxon>Embryophyta</taxon>
        <taxon>Tracheophyta</taxon>
        <taxon>Spermatophyta</taxon>
        <taxon>Magnoliopsida</taxon>
        <taxon>eudicotyledons</taxon>
        <taxon>Gunneridae</taxon>
        <taxon>Pentapetalae</taxon>
        <taxon>asterids</taxon>
        <taxon>lamiids</taxon>
        <taxon>Lamiales</taxon>
        <taxon>Gesneriaceae</taxon>
        <taxon>Didymocarpoideae</taxon>
        <taxon>Trichosporeae</taxon>
        <taxon>Loxocarpinae</taxon>
        <taxon>Dorcoceras</taxon>
    </lineage>
</organism>
<accession>A0A2Z7D7P3</accession>
<feature type="non-terminal residue" evidence="2">
    <location>
        <position position="1"/>
    </location>
</feature>
<dbReference type="Proteomes" id="UP000250235">
    <property type="component" value="Unassembled WGS sequence"/>
</dbReference>
<proteinExistence type="predicted"/>
<protein>
    <recommendedName>
        <fullName evidence="4">Dystroglycan-like</fullName>
    </recommendedName>
</protein>
<feature type="compositionally biased region" description="Low complexity" evidence="1">
    <location>
        <begin position="546"/>
        <end position="559"/>
    </location>
</feature>
<evidence type="ECO:0000313" key="2">
    <source>
        <dbReference type="EMBL" id="KZV55481.1"/>
    </source>
</evidence>